<dbReference type="InterPro" id="IPR036890">
    <property type="entry name" value="HATPase_C_sf"/>
</dbReference>
<organism evidence="8 9">
    <name type="scientific">Cohnella hashimotonis</name>
    <dbReference type="NCBI Taxonomy" id="2826895"/>
    <lineage>
        <taxon>Bacteria</taxon>
        <taxon>Bacillati</taxon>
        <taxon>Bacillota</taxon>
        <taxon>Bacilli</taxon>
        <taxon>Bacillales</taxon>
        <taxon>Paenibacillaceae</taxon>
        <taxon>Cohnella</taxon>
    </lineage>
</organism>
<feature type="domain" description="HAMP" evidence="7">
    <location>
        <begin position="317"/>
        <end position="369"/>
    </location>
</feature>
<evidence type="ECO:0000256" key="1">
    <source>
        <dbReference type="ARBA" id="ARBA00004651"/>
    </source>
</evidence>
<dbReference type="Pfam" id="PF06580">
    <property type="entry name" value="His_kinase"/>
    <property type="match status" value="1"/>
</dbReference>
<keyword evidence="6" id="KW-0812">Transmembrane</keyword>
<sequence length="592" mass="66852">MKPGTLFSSIFTRLLLTFLIVITPLYAMTLLMNRMGAEQNKREIANSLSSKVRAYTDGLELEVQRIVELEQDYIVDEDLLELSMAAAEMSDYERNRAVLNLQKRLKVMRASSPYIADVRLFVPVMNRTISALHYDTTIDMAQFQTFRQPANAKTLLLQDGRLYVSLSYGSLPSDGPTRTMFVIVAEMSSVRIGEAMDRAFDTDGGQAGASLLIDGESGTVVLGGEATTAAASEWSAASRLIADVRWWNQDGAARTETEWGEGRLTVADYSPYLGKAIVAVLPESRVVGPLKLYERWFLLFSLIAAVVILLFSMRIYRLIHRPLVKLGFAFRRVEDGSLNFTIQHRKRDEFGYLYASFNDMVGRLDNLIQDVYKAKIRFQQSELKRLQSQINPHFLFNNHFILSRLIKSQNYETAERFSRYIGEYLQFITRDAAEEMTLEREVAHALVYIELQTFSFASRVAVDVGPLPESARQLLVPRLILQPIIENAYKYTFERKIAGGRLGIRFEAEEEGLVRILIEDSGDSLDDVAIEELNRRLTVSPDDAAESTGLVNIHQRIRIRLGPPSGLRFGRSSLGGLLVELTLKQTKGEEPS</sequence>
<dbReference type="PANTHER" id="PTHR34220">
    <property type="entry name" value="SENSOR HISTIDINE KINASE YPDA"/>
    <property type="match status" value="1"/>
</dbReference>
<evidence type="ECO:0000256" key="6">
    <source>
        <dbReference type="SAM" id="Phobius"/>
    </source>
</evidence>
<dbReference type="PROSITE" id="PS50885">
    <property type="entry name" value="HAMP"/>
    <property type="match status" value="1"/>
</dbReference>
<dbReference type="InterPro" id="IPR003660">
    <property type="entry name" value="HAMP_dom"/>
</dbReference>
<dbReference type="GO" id="GO:0016301">
    <property type="term" value="F:kinase activity"/>
    <property type="evidence" value="ECO:0007669"/>
    <property type="project" value="UniProtKB-KW"/>
</dbReference>
<keyword evidence="4" id="KW-0808">Transferase</keyword>
<name>A0ABT6TKE3_9BACL</name>
<evidence type="ECO:0000259" key="7">
    <source>
        <dbReference type="PROSITE" id="PS50885"/>
    </source>
</evidence>
<dbReference type="SUPFAM" id="SSF55874">
    <property type="entry name" value="ATPase domain of HSP90 chaperone/DNA topoisomerase II/histidine kinase"/>
    <property type="match status" value="1"/>
</dbReference>
<dbReference type="CDD" id="cd06225">
    <property type="entry name" value="HAMP"/>
    <property type="match status" value="1"/>
</dbReference>
<evidence type="ECO:0000256" key="4">
    <source>
        <dbReference type="ARBA" id="ARBA00022679"/>
    </source>
</evidence>
<feature type="transmembrane region" description="Helical" evidence="6">
    <location>
        <begin position="296"/>
        <end position="316"/>
    </location>
</feature>
<reference evidence="8" key="1">
    <citation type="submission" date="2023-04" db="EMBL/GenBank/DDBJ databases">
        <title>Comparative genomic analysis of Cohnella hashimotonis sp. nov., isolated from the International Space Station.</title>
        <authorList>
            <person name="Venkateswaran K."/>
            <person name="Simpson A."/>
        </authorList>
    </citation>
    <scope>NUCLEOTIDE SEQUENCE</scope>
    <source>
        <strain evidence="8">F6_2S_P_1</strain>
    </source>
</reference>
<evidence type="ECO:0000256" key="5">
    <source>
        <dbReference type="ARBA" id="ARBA00023136"/>
    </source>
</evidence>
<evidence type="ECO:0000256" key="2">
    <source>
        <dbReference type="ARBA" id="ARBA00022475"/>
    </source>
</evidence>
<dbReference type="InterPro" id="IPR010559">
    <property type="entry name" value="Sig_transdc_His_kin_internal"/>
</dbReference>
<dbReference type="EMBL" id="JAGRPV010000001">
    <property type="protein sequence ID" value="MDI4647041.1"/>
    <property type="molecule type" value="Genomic_DNA"/>
</dbReference>
<dbReference type="SMART" id="SM00304">
    <property type="entry name" value="HAMP"/>
    <property type="match status" value="1"/>
</dbReference>
<keyword evidence="6" id="KW-1133">Transmembrane helix</keyword>
<dbReference type="Gene3D" id="6.10.340.10">
    <property type="match status" value="1"/>
</dbReference>
<dbReference type="RefSeq" id="WP_282909847.1">
    <property type="nucleotide sequence ID" value="NZ_JAGRPV010000001.1"/>
</dbReference>
<dbReference type="SUPFAM" id="SSF158472">
    <property type="entry name" value="HAMP domain-like"/>
    <property type="match status" value="1"/>
</dbReference>
<accession>A0ABT6TKE3</accession>
<keyword evidence="3" id="KW-0597">Phosphoprotein</keyword>
<evidence type="ECO:0000313" key="8">
    <source>
        <dbReference type="EMBL" id="MDI4647041.1"/>
    </source>
</evidence>
<keyword evidence="9" id="KW-1185">Reference proteome</keyword>
<dbReference type="Proteomes" id="UP001161691">
    <property type="component" value="Unassembled WGS sequence"/>
</dbReference>
<comment type="subcellular location">
    <subcellularLocation>
        <location evidence="1">Cell membrane</location>
        <topology evidence="1">Multi-pass membrane protein</topology>
    </subcellularLocation>
</comment>
<dbReference type="Pfam" id="PF00672">
    <property type="entry name" value="HAMP"/>
    <property type="match status" value="1"/>
</dbReference>
<evidence type="ECO:0000256" key="3">
    <source>
        <dbReference type="ARBA" id="ARBA00022553"/>
    </source>
</evidence>
<keyword evidence="8" id="KW-0418">Kinase</keyword>
<feature type="transmembrane region" description="Helical" evidence="6">
    <location>
        <begin position="6"/>
        <end position="32"/>
    </location>
</feature>
<keyword evidence="2" id="KW-1003">Cell membrane</keyword>
<gene>
    <name evidence="8" type="ORF">KB449_18840</name>
</gene>
<comment type="caution">
    <text evidence="8">The sequence shown here is derived from an EMBL/GenBank/DDBJ whole genome shotgun (WGS) entry which is preliminary data.</text>
</comment>
<dbReference type="Gene3D" id="3.30.565.10">
    <property type="entry name" value="Histidine kinase-like ATPase, C-terminal domain"/>
    <property type="match status" value="1"/>
</dbReference>
<protein>
    <submittedName>
        <fullName evidence="8">Histidine kinase</fullName>
    </submittedName>
</protein>
<evidence type="ECO:0000313" key="9">
    <source>
        <dbReference type="Proteomes" id="UP001161691"/>
    </source>
</evidence>
<keyword evidence="5 6" id="KW-0472">Membrane</keyword>
<dbReference type="PANTHER" id="PTHR34220:SF7">
    <property type="entry name" value="SENSOR HISTIDINE KINASE YPDA"/>
    <property type="match status" value="1"/>
</dbReference>
<proteinExistence type="predicted"/>
<dbReference type="InterPro" id="IPR050640">
    <property type="entry name" value="Bact_2-comp_sensor_kinase"/>
</dbReference>